<feature type="region of interest" description="Disordered" evidence="1">
    <location>
        <begin position="148"/>
        <end position="176"/>
    </location>
</feature>
<reference evidence="3 4" key="1">
    <citation type="submission" date="2020-04" db="EMBL/GenBank/DDBJ databases">
        <authorList>
            <person name="Wallbank WR R."/>
            <person name="Pardo Diaz C."/>
            <person name="Kozak K."/>
            <person name="Martin S."/>
            <person name="Jiggins C."/>
            <person name="Moest M."/>
            <person name="Warren A I."/>
            <person name="Byers J.R.P. K."/>
            <person name="Montejo-Kovacevich G."/>
            <person name="Yen C E."/>
        </authorList>
    </citation>
    <scope>NUCLEOTIDE SEQUENCE [LARGE SCALE GENOMIC DNA]</scope>
</reference>
<feature type="signal peptide" evidence="2">
    <location>
        <begin position="1"/>
        <end position="17"/>
    </location>
</feature>
<keyword evidence="4" id="KW-1185">Reference proteome</keyword>
<dbReference type="EMBL" id="CADEBC010000584">
    <property type="protein sequence ID" value="CAB3256064.1"/>
    <property type="molecule type" value="Genomic_DNA"/>
</dbReference>
<feature type="chain" id="PRO_5035888763" evidence="2">
    <location>
        <begin position="18"/>
        <end position="176"/>
    </location>
</feature>
<dbReference type="Proteomes" id="UP000494106">
    <property type="component" value="Unassembled WGS sequence"/>
</dbReference>
<dbReference type="OrthoDB" id="7428923at2759"/>
<evidence type="ECO:0000313" key="3">
    <source>
        <dbReference type="EMBL" id="CAB3256064.1"/>
    </source>
</evidence>
<evidence type="ECO:0000256" key="2">
    <source>
        <dbReference type="SAM" id="SignalP"/>
    </source>
</evidence>
<accession>A0A8S1BB57</accession>
<sequence>MLMLVTVVMFDYVPTEATSESDFYEQLFKKTFHQDSLKINRNQPSRFEDEEYRAQMKMKIIKKKEIAKNMTQMTSTQETMKQQTVIQDNVIHKTHKESKVIHECTPDGKKCSDFEVDFTDREDHNTQLVDGMFVNTDNEITSIQAHEVEDPYFPSGADAQSDPVPNNSDEDAAFSR</sequence>
<organism evidence="3 4">
    <name type="scientific">Arctia plantaginis</name>
    <name type="common">Wood tiger moth</name>
    <name type="synonym">Phalaena plantaginis</name>
    <dbReference type="NCBI Taxonomy" id="874455"/>
    <lineage>
        <taxon>Eukaryota</taxon>
        <taxon>Metazoa</taxon>
        <taxon>Ecdysozoa</taxon>
        <taxon>Arthropoda</taxon>
        <taxon>Hexapoda</taxon>
        <taxon>Insecta</taxon>
        <taxon>Pterygota</taxon>
        <taxon>Neoptera</taxon>
        <taxon>Endopterygota</taxon>
        <taxon>Lepidoptera</taxon>
        <taxon>Glossata</taxon>
        <taxon>Ditrysia</taxon>
        <taxon>Noctuoidea</taxon>
        <taxon>Erebidae</taxon>
        <taxon>Arctiinae</taxon>
        <taxon>Arctia</taxon>
    </lineage>
</organism>
<evidence type="ECO:0000256" key="1">
    <source>
        <dbReference type="SAM" id="MobiDB-lite"/>
    </source>
</evidence>
<keyword evidence="2" id="KW-0732">Signal</keyword>
<name>A0A8S1BB57_ARCPL</name>
<dbReference type="AlphaFoldDB" id="A0A8S1BB57"/>
<gene>
    <name evidence="3" type="ORF">APLA_LOCUS15143</name>
</gene>
<proteinExistence type="predicted"/>
<protein>
    <submittedName>
        <fullName evidence="3">Uncharacterized protein</fullName>
    </submittedName>
</protein>
<evidence type="ECO:0000313" key="4">
    <source>
        <dbReference type="Proteomes" id="UP000494106"/>
    </source>
</evidence>
<comment type="caution">
    <text evidence="3">The sequence shown here is derived from an EMBL/GenBank/DDBJ whole genome shotgun (WGS) entry which is preliminary data.</text>
</comment>